<sequence length="69" mass="8416">MATWRLVEDDCLQVEGDMNVWGEYGQLSGRFVRLDEDYAYFVAYDKRRIRLRRQEDGSWVSEGFWEWDD</sequence>
<dbReference type="AlphaFoldDB" id="A0A2T6AVK3"/>
<accession>A0A2T6AVK3</accession>
<name>A0A2T6AVK3_9BACL</name>
<organism evidence="1 2">
    <name type="scientific">Melghirimyces profundicolus</name>
    <dbReference type="NCBI Taxonomy" id="1242148"/>
    <lineage>
        <taxon>Bacteria</taxon>
        <taxon>Bacillati</taxon>
        <taxon>Bacillota</taxon>
        <taxon>Bacilli</taxon>
        <taxon>Bacillales</taxon>
        <taxon>Thermoactinomycetaceae</taxon>
        <taxon>Melghirimyces</taxon>
    </lineage>
</organism>
<gene>
    <name evidence="1" type="ORF">C8P63_1497</name>
</gene>
<comment type="caution">
    <text evidence="1">The sequence shown here is derived from an EMBL/GenBank/DDBJ whole genome shotgun (WGS) entry which is preliminary data.</text>
</comment>
<protein>
    <submittedName>
        <fullName evidence="1">Uncharacterized protein</fullName>
    </submittedName>
</protein>
<keyword evidence="2" id="KW-1185">Reference proteome</keyword>
<evidence type="ECO:0000313" key="2">
    <source>
        <dbReference type="Proteomes" id="UP000244240"/>
    </source>
</evidence>
<proteinExistence type="predicted"/>
<evidence type="ECO:0000313" key="1">
    <source>
        <dbReference type="EMBL" id="PTX47842.1"/>
    </source>
</evidence>
<dbReference type="EMBL" id="QBKR01000049">
    <property type="protein sequence ID" value="PTX47842.1"/>
    <property type="molecule type" value="Genomic_DNA"/>
</dbReference>
<dbReference type="RefSeq" id="WP_108026757.1">
    <property type="nucleotide sequence ID" value="NZ_QBKR01000049.1"/>
</dbReference>
<reference evidence="1 2" key="1">
    <citation type="submission" date="2018-04" db="EMBL/GenBank/DDBJ databases">
        <title>Genomic Encyclopedia of Archaeal and Bacterial Type Strains, Phase II (KMG-II): from individual species to whole genera.</title>
        <authorList>
            <person name="Goeker M."/>
        </authorList>
    </citation>
    <scope>NUCLEOTIDE SEQUENCE [LARGE SCALE GENOMIC DNA]</scope>
    <source>
        <strain evidence="1 2">DSM 45787</strain>
    </source>
</reference>
<dbReference type="Proteomes" id="UP000244240">
    <property type="component" value="Unassembled WGS sequence"/>
</dbReference>